<dbReference type="PANTHER" id="PTHR43283:SF7">
    <property type="entry name" value="BETA-LACTAMASE-RELATED DOMAIN-CONTAINING PROTEIN"/>
    <property type="match status" value="1"/>
</dbReference>
<dbReference type="SUPFAM" id="SSF56601">
    <property type="entry name" value="beta-lactamase/transpeptidase-like"/>
    <property type="match status" value="1"/>
</dbReference>
<feature type="domain" description="Beta-lactamase-related" evidence="1">
    <location>
        <begin position="38"/>
        <end position="295"/>
    </location>
</feature>
<comment type="caution">
    <text evidence="2">The sequence shown here is derived from an EMBL/GenBank/DDBJ whole genome shotgun (WGS) entry which is preliminary data.</text>
</comment>
<dbReference type="Gene3D" id="3.40.710.10">
    <property type="entry name" value="DD-peptidase/beta-lactamase superfamily"/>
    <property type="match status" value="1"/>
</dbReference>
<evidence type="ECO:0000259" key="1">
    <source>
        <dbReference type="Pfam" id="PF00144"/>
    </source>
</evidence>
<proteinExistence type="predicted"/>
<sequence length="480" mass="53361">MDNVALPRSAPEAQGIRSADLLAFLDRLEDSGEIHTFMLLRRGTVIAEGGWKPYSPQRLRLANSVSKSFTSACVGIAADEGLLTVRDKVLSFFPEYAPERPDERLAAMTVEHLLTMSSGHQTDTSPAMMAEEDWVRAFLSLPVEHTPGSVFVYNSGATYMLSAIVQRLTGQPLLEYARTRLFEPLGIHGVTWETCPKGITVGGWGLSANTEHFAKLGQLYLNKGTWQGRRILSEQWIEASTGKRIENGSDPDSDWHQGYGYQFWQCRYGAYRGDGAFGQFIIVLPEQDTVLAITSGVNDMQSVMRAIWEGLLPALNQEKEAIDLSAGTSQALADRLASLHIAVPSDVSTGRRRDDSSGVRYRLEDNPLGLTEVELREDEQGGCVVWTQIGQERILNYSCTTWTLNEWKTPDGVIKISASGGWTDEKNFLLAVRPIETAFVQTYRCRFEGDTLIINYNSEYDLFGPKQLTLEGKAVTEVSR</sequence>
<dbReference type="Proteomes" id="UP001153404">
    <property type="component" value="Unassembled WGS sequence"/>
</dbReference>
<organism evidence="2 3">
    <name type="scientific">Cohnella rhizosphaerae</name>
    <dbReference type="NCBI Taxonomy" id="1457232"/>
    <lineage>
        <taxon>Bacteria</taxon>
        <taxon>Bacillati</taxon>
        <taxon>Bacillota</taxon>
        <taxon>Bacilli</taxon>
        <taxon>Bacillales</taxon>
        <taxon>Paenibacillaceae</taxon>
        <taxon>Cohnella</taxon>
    </lineage>
</organism>
<dbReference type="AlphaFoldDB" id="A0A9X4QSH7"/>
<name>A0A9X4QSH7_9BACL</name>
<protein>
    <submittedName>
        <fullName evidence="2">Beta-lactamase family protein</fullName>
    </submittedName>
</protein>
<evidence type="ECO:0000313" key="3">
    <source>
        <dbReference type="Proteomes" id="UP001153404"/>
    </source>
</evidence>
<dbReference type="InterPro" id="IPR050789">
    <property type="entry name" value="Diverse_Enzym_Activities"/>
</dbReference>
<dbReference type="PANTHER" id="PTHR43283">
    <property type="entry name" value="BETA-LACTAMASE-RELATED"/>
    <property type="match status" value="1"/>
</dbReference>
<gene>
    <name evidence="2" type="ORF">OMP40_03500</name>
</gene>
<keyword evidence="3" id="KW-1185">Reference proteome</keyword>
<dbReference type="Pfam" id="PF00144">
    <property type="entry name" value="Beta-lactamase"/>
    <property type="match status" value="1"/>
</dbReference>
<dbReference type="EMBL" id="JAPDIA010000001">
    <property type="protein sequence ID" value="MDG0808572.1"/>
    <property type="molecule type" value="Genomic_DNA"/>
</dbReference>
<dbReference type="InterPro" id="IPR012338">
    <property type="entry name" value="Beta-lactam/transpept-like"/>
</dbReference>
<dbReference type="InterPro" id="IPR001466">
    <property type="entry name" value="Beta-lactam-related"/>
</dbReference>
<accession>A0A9X4QSH7</accession>
<reference evidence="2" key="1">
    <citation type="submission" date="2022-10" db="EMBL/GenBank/DDBJ databases">
        <title>Comparative genomic analysis of Cohnella hashimotonis sp. nov., isolated from the International Space Station.</title>
        <authorList>
            <person name="Simpson A."/>
            <person name="Venkateswaran K."/>
        </authorList>
    </citation>
    <scope>NUCLEOTIDE SEQUENCE</scope>
    <source>
        <strain evidence="2">DSM 28161</strain>
    </source>
</reference>
<evidence type="ECO:0000313" key="2">
    <source>
        <dbReference type="EMBL" id="MDG0808572.1"/>
    </source>
</evidence>
<dbReference type="RefSeq" id="WP_277529142.1">
    <property type="nucleotide sequence ID" value="NZ_JAPDIA010000001.1"/>
</dbReference>